<dbReference type="EMBL" id="JACHWT010000001">
    <property type="protein sequence ID" value="MBB3114824.1"/>
    <property type="molecule type" value="Genomic_DNA"/>
</dbReference>
<evidence type="ECO:0000256" key="1">
    <source>
        <dbReference type="SAM" id="MobiDB-lite"/>
    </source>
</evidence>
<protein>
    <recommendedName>
        <fullName evidence="5">DNA-binding transcriptional regulator of glucitol operon</fullName>
    </recommendedName>
</protein>
<comment type="caution">
    <text evidence="3">The sequence shown here is derived from an EMBL/GenBank/DDBJ whole genome shotgun (WGS) entry which is preliminary data.</text>
</comment>
<keyword evidence="2" id="KW-0812">Transmembrane</keyword>
<evidence type="ECO:0000313" key="3">
    <source>
        <dbReference type="EMBL" id="MBB3114824.1"/>
    </source>
</evidence>
<accession>A0A8I0CLN6</accession>
<reference evidence="3" key="1">
    <citation type="submission" date="2020-08" db="EMBL/GenBank/DDBJ databases">
        <title>Sequencing the genomes of 1000 actinobacteria strains.</title>
        <authorList>
            <person name="Klenk H.-P."/>
        </authorList>
    </citation>
    <scope>NUCLEOTIDE SEQUENCE</scope>
    <source>
        <strain evidence="3">DSM 20582</strain>
    </source>
</reference>
<evidence type="ECO:0000313" key="4">
    <source>
        <dbReference type="Proteomes" id="UP000612712"/>
    </source>
</evidence>
<gene>
    <name evidence="3" type="ORF">FHU32_000012</name>
</gene>
<keyword evidence="2" id="KW-0472">Membrane</keyword>
<organism evidence="3 4">
    <name type="scientific">Corynebacterium bovis DSM 20582 = CIP 54.80</name>
    <dbReference type="NCBI Taxonomy" id="927655"/>
    <lineage>
        <taxon>Bacteria</taxon>
        <taxon>Bacillati</taxon>
        <taxon>Actinomycetota</taxon>
        <taxon>Actinomycetes</taxon>
        <taxon>Mycobacteriales</taxon>
        <taxon>Corynebacteriaceae</taxon>
        <taxon>Corynebacterium</taxon>
    </lineage>
</organism>
<evidence type="ECO:0008006" key="5">
    <source>
        <dbReference type="Google" id="ProtNLM"/>
    </source>
</evidence>
<dbReference type="AlphaFoldDB" id="A0A8I0CLN6"/>
<sequence>MSDSRQENPFPLRVRVVQMIFLALAVVATLLLAWWQWTRFRSGSGSFQNLGYALQWPVFGVFFIIAYRKYIEYERDRMLGDETPAAPSTDDEMRALPEDLLPTRVPEPTVEVDDRRRSSRRGDLTAALDRDRRPGGLGGDTPAGTRTDRPRTPHTTRGSGTADPASHGGSSAR</sequence>
<proteinExistence type="predicted"/>
<dbReference type="Proteomes" id="UP000612712">
    <property type="component" value="Unassembled WGS sequence"/>
</dbReference>
<feature type="transmembrane region" description="Helical" evidence="2">
    <location>
        <begin position="12"/>
        <end position="37"/>
    </location>
</feature>
<feature type="region of interest" description="Disordered" evidence="1">
    <location>
        <begin position="81"/>
        <end position="173"/>
    </location>
</feature>
<name>A0A8I0CLN6_9CORY</name>
<keyword evidence="2" id="KW-1133">Transmembrane helix</keyword>
<evidence type="ECO:0000256" key="2">
    <source>
        <dbReference type="SAM" id="Phobius"/>
    </source>
</evidence>
<feature type="compositionally biased region" description="Basic and acidic residues" evidence="1">
    <location>
        <begin position="112"/>
        <end position="134"/>
    </location>
</feature>
<dbReference type="RefSeq" id="WP_198485324.1">
    <property type="nucleotide sequence ID" value="NZ_AENJ01000065.1"/>
</dbReference>
<feature type="transmembrane region" description="Helical" evidence="2">
    <location>
        <begin position="49"/>
        <end position="67"/>
    </location>
</feature>